<dbReference type="RefSeq" id="WP_191869186.1">
    <property type="nucleotide sequence ID" value="NZ_BMRU01000012.1"/>
</dbReference>
<evidence type="ECO:0000313" key="3">
    <source>
        <dbReference type="Proteomes" id="UP000660554"/>
    </source>
</evidence>
<keyword evidence="3" id="KW-1185">Reference proteome</keyword>
<protein>
    <recommendedName>
        <fullName evidence="4">GlcNAc-PI de-N-acetylase</fullName>
    </recommendedName>
</protein>
<name>A0ABQ3NXZ9_STRVG</name>
<evidence type="ECO:0000256" key="1">
    <source>
        <dbReference type="ARBA" id="ARBA00022833"/>
    </source>
</evidence>
<dbReference type="PANTHER" id="PTHR12993:SF11">
    <property type="entry name" value="N-ACETYLGLUCOSAMINYL-PHOSPHATIDYLINOSITOL DE-N-ACETYLASE"/>
    <property type="match status" value="1"/>
</dbReference>
<dbReference type="InterPro" id="IPR003737">
    <property type="entry name" value="GlcNAc_PI_deacetylase-related"/>
</dbReference>
<reference evidence="3" key="1">
    <citation type="submission" date="2020-09" db="EMBL/GenBank/DDBJ databases">
        <title>Whole genome shotgun sequence of Streptomyces cinnamonensis NBRC 15873.</title>
        <authorList>
            <person name="Komaki H."/>
            <person name="Tamura T."/>
        </authorList>
    </citation>
    <scope>NUCLEOTIDE SEQUENCE [LARGE SCALE GENOMIC DNA]</scope>
    <source>
        <strain evidence="3">NBRC 15873</strain>
    </source>
</reference>
<dbReference type="Gene3D" id="3.40.50.10320">
    <property type="entry name" value="LmbE-like"/>
    <property type="match status" value="1"/>
</dbReference>
<dbReference type="InterPro" id="IPR024078">
    <property type="entry name" value="LmbE-like_dom_sf"/>
</dbReference>
<proteinExistence type="predicted"/>
<gene>
    <name evidence="2" type="ORF">Scinn_71080</name>
</gene>
<dbReference type="Pfam" id="PF02585">
    <property type="entry name" value="PIG-L"/>
    <property type="match status" value="1"/>
</dbReference>
<dbReference type="SUPFAM" id="SSF102588">
    <property type="entry name" value="LmbE-like"/>
    <property type="match status" value="1"/>
</dbReference>
<evidence type="ECO:0008006" key="4">
    <source>
        <dbReference type="Google" id="ProtNLM"/>
    </source>
</evidence>
<organism evidence="2 3">
    <name type="scientific">Streptomyces virginiae</name>
    <name type="common">Streptomyces cinnamonensis</name>
    <dbReference type="NCBI Taxonomy" id="1961"/>
    <lineage>
        <taxon>Bacteria</taxon>
        <taxon>Bacillati</taxon>
        <taxon>Actinomycetota</taxon>
        <taxon>Actinomycetes</taxon>
        <taxon>Kitasatosporales</taxon>
        <taxon>Streptomycetaceae</taxon>
        <taxon>Streptomyces</taxon>
    </lineage>
</organism>
<dbReference type="GeneID" id="86959067"/>
<sequence>MPLPDLLAVFAHPDDEALVAGGVLAQHAASGARTGVVTATWSTDSHRAAELAESVEILGAGTPRMLGHADAQVPESAPGRARLLDVPLDEVVGQVVAHVREFRPDLLVTHDAYGQLTGHPDHVHTHRVALLAAHAAGLAHLYPEAGEPWRPRAVCLATHPDSGITELGPLLSRVGKRLLSVPDDQVDATVDVQPWLDEKWAAILAHRSEVARERSLPGILSRCPADTRRRIISTEYFTRIDLRRAPGGGRSLAL</sequence>
<keyword evidence="1" id="KW-0862">Zinc</keyword>
<dbReference type="EMBL" id="BNDV01000017">
    <property type="protein sequence ID" value="GHI17645.1"/>
    <property type="molecule type" value="Genomic_DNA"/>
</dbReference>
<accession>A0ABQ3NXZ9</accession>
<dbReference type="Proteomes" id="UP000660554">
    <property type="component" value="Unassembled WGS sequence"/>
</dbReference>
<evidence type="ECO:0000313" key="2">
    <source>
        <dbReference type="EMBL" id="GHI17645.1"/>
    </source>
</evidence>
<comment type="caution">
    <text evidence="2">The sequence shown here is derived from an EMBL/GenBank/DDBJ whole genome shotgun (WGS) entry which is preliminary data.</text>
</comment>
<dbReference type="PANTHER" id="PTHR12993">
    <property type="entry name" value="N-ACETYLGLUCOSAMINYL-PHOSPHATIDYLINOSITOL DE-N-ACETYLASE-RELATED"/>
    <property type="match status" value="1"/>
</dbReference>